<gene>
    <name evidence="1" type="ORF">SCF082_LOCUS7531</name>
</gene>
<dbReference type="PANTHER" id="PTHR45982:SF1">
    <property type="entry name" value="REGULATOR OF CHROMOSOME CONDENSATION"/>
    <property type="match status" value="1"/>
</dbReference>
<evidence type="ECO:0000313" key="2">
    <source>
        <dbReference type="Proteomes" id="UP001642464"/>
    </source>
</evidence>
<dbReference type="Proteomes" id="UP001642464">
    <property type="component" value="Unassembled WGS sequence"/>
</dbReference>
<dbReference type="PANTHER" id="PTHR45982">
    <property type="entry name" value="REGULATOR OF CHROMOSOME CONDENSATION"/>
    <property type="match status" value="1"/>
</dbReference>
<dbReference type="SUPFAM" id="SSF50985">
    <property type="entry name" value="RCC1/BLIP-II"/>
    <property type="match status" value="1"/>
</dbReference>
<sequence>MALRLHVCLPSGLSCELGPFPPDSAVAELRSGAEKALGRPVRLMGLIGPDGLLEEHLSLQSAKLHDHDTVGAIADWPKMVVNRRGAPDSSRLQRPWFGASTPAELPSFREVVQALLETTQIQHVQSSDRAFAAILDGAVVTWGHERAGLGDPNYGIERPKLLEPVEVVARVRRPARAEELQSVDGFNGGAFAARSANGAVSTWGDCKRGGDSRGVQEQLRQVRQLQASRNAFAAITEPDGRVVTWGLQEGGGDSTAVQDQLHHVEKIQALQLPVVSCGFAGDAFAAIRSDGRVVTWGWAESGGDSSRVEGRLREVQELQATSGAFCALRADGRVVTWGRPLYGGHVPPEVSEQLREVQEIQASSGAFAALRRNGVVVAWGDPSFGGDCSEVQEQLTQVRQIQSTVSAFAAISSAGTVVTWGFPSHGGDSSQVQEQLKKPGTCVLFC</sequence>
<dbReference type="InterPro" id="IPR051553">
    <property type="entry name" value="Ran_GTPase-activating"/>
</dbReference>
<organism evidence="1 2">
    <name type="scientific">Durusdinium trenchii</name>
    <dbReference type="NCBI Taxonomy" id="1381693"/>
    <lineage>
        <taxon>Eukaryota</taxon>
        <taxon>Sar</taxon>
        <taxon>Alveolata</taxon>
        <taxon>Dinophyceae</taxon>
        <taxon>Suessiales</taxon>
        <taxon>Symbiodiniaceae</taxon>
        <taxon>Durusdinium</taxon>
    </lineage>
</organism>
<comment type="caution">
    <text evidence="1">The sequence shown here is derived from an EMBL/GenBank/DDBJ whole genome shotgun (WGS) entry which is preliminary data.</text>
</comment>
<keyword evidence="2" id="KW-1185">Reference proteome</keyword>
<name>A0ABP0IJW3_9DINO</name>
<reference evidence="1 2" key="1">
    <citation type="submission" date="2024-02" db="EMBL/GenBank/DDBJ databases">
        <authorList>
            <person name="Chen Y."/>
            <person name="Shah S."/>
            <person name="Dougan E. K."/>
            <person name="Thang M."/>
            <person name="Chan C."/>
        </authorList>
    </citation>
    <scope>NUCLEOTIDE SEQUENCE [LARGE SCALE GENOMIC DNA]</scope>
</reference>
<accession>A0ABP0IJW3</accession>
<evidence type="ECO:0000313" key="1">
    <source>
        <dbReference type="EMBL" id="CAK9002900.1"/>
    </source>
</evidence>
<dbReference type="Gene3D" id="2.130.10.30">
    <property type="entry name" value="Regulator of chromosome condensation 1/beta-lactamase-inhibitor protein II"/>
    <property type="match status" value="2"/>
</dbReference>
<protein>
    <submittedName>
        <fullName evidence="1">Probable E3 ubiquitin-protein ligase HERC2 (HECT domain and RCC1-like domain-containing protein 2) (HECT-type E3 ubiquitin transferase HERC2)</fullName>
    </submittedName>
</protein>
<dbReference type="InterPro" id="IPR009091">
    <property type="entry name" value="RCC1/BLIP-II"/>
</dbReference>
<proteinExistence type="predicted"/>
<dbReference type="PROSITE" id="PS51257">
    <property type="entry name" value="PROKAR_LIPOPROTEIN"/>
    <property type="match status" value="1"/>
</dbReference>
<dbReference type="EMBL" id="CAXAMM010004224">
    <property type="protein sequence ID" value="CAK9002900.1"/>
    <property type="molecule type" value="Genomic_DNA"/>
</dbReference>